<name>W0RIH6_9BACT</name>
<dbReference type="InParanoid" id="W0RIH6"/>
<dbReference type="Gene3D" id="2.60.40.1120">
    <property type="entry name" value="Carboxypeptidase-like, regulatory domain"/>
    <property type="match status" value="1"/>
</dbReference>
<dbReference type="InterPro" id="IPR013784">
    <property type="entry name" value="Carb-bd-like_fold"/>
</dbReference>
<dbReference type="GO" id="GO:0030246">
    <property type="term" value="F:carbohydrate binding"/>
    <property type="evidence" value="ECO:0007669"/>
    <property type="project" value="InterPro"/>
</dbReference>
<evidence type="ECO:0000256" key="1">
    <source>
        <dbReference type="SAM" id="SignalP"/>
    </source>
</evidence>
<dbReference type="KEGG" id="gba:J421_1651"/>
<keyword evidence="1" id="KW-0732">Signal</keyword>
<protein>
    <recommendedName>
        <fullName evidence="4">Carboxypeptidase regulatory-like domain-containing protein</fullName>
    </recommendedName>
</protein>
<dbReference type="HOGENOM" id="CLU_1756189_0_0_0"/>
<feature type="signal peptide" evidence="1">
    <location>
        <begin position="1"/>
        <end position="36"/>
    </location>
</feature>
<dbReference type="STRING" id="861299.J421_1651"/>
<dbReference type="AlphaFoldDB" id="W0RIH6"/>
<evidence type="ECO:0000313" key="2">
    <source>
        <dbReference type="EMBL" id="AHG89188.1"/>
    </source>
</evidence>
<accession>W0RIH6</accession>
<feature type="chain" id="PRO_5004794248" description="Carboxypeptidase regulatory-like domain-containing protein" evidence="1">
    <location>
        <begin position="37"/>
        <end position="148"/>
    </location>
</feature>
<sequence>MTIARLTARRVGRVPRRLLLLAAAAACRTVSLPAVVQGTGVPHVDPPPTGRAHIIGVVADSATGYPVVGAAVYFTRDSVLGTGPARPRTDMPRATTDRSGGFALRDVAPGEYTLAFSDLDHFPLREVVIVRADQVRSVVLRPRRRDTP</sequence>
<dbReference type="EMBL" id="CP007128">
    <property type="protein sequence ID" value="AHG89188.1"/>
    <property type="molecule type" value="Genomic_DNA"/>
</dbReference>
<reference evidence="2 3" key="1">
    <citation type="journal article" date="2014" name="Genome Announc.">
        <title>Genome Sequence and Methylome of Soil Bacterium Gemmatirosa kalamazoonensis KBS708T, a Member of the Rarely Cultivated Gemmatimonadetes Phylum.</title>
        <authorList>
            <person name="Debruyn J.M."/>
            <person name="Radosevich M."/>
            <person name="Wommack K.E."/>
            <person name="Polson S.W."/>
            <person name="Hauser L.J."/>
            <person name="Fawaz M.N."/>
            <person name="Korlach J."/>
            <person name="Tsai Y.C."/>
        </authorList>
    </citation>
    <scope>NUCLEOTIDE SEQUENCE [LARGE SCALE GENOMIC DNA]</scope>
    <source>
        <strain evidence="2 3">KBS708</strain>
    </source>
</reference>
<dbReference type="RefSeq" id="WP_025410700.1">
    <property type="nucleotide sequence ID" value="NZ_CP007128.1"/>
</dbReference>
<dbReference type="SUPFAM" id="SSF49452">
    <property type="entry name" value="Starch-binding domain-like"/>
    <property type="match status" value="1"/>
</dbReference>
<organism evidence="2 3">
    <name type="scientific">Gemmatirosa kalamazoonensis</name>
    <dbReference type="NCBI Taxonomy" id="861299"/>
    <lineage>
        <taxon>Bacteria</taxon>
        <taxon>Pseudomonadati</taxon>
        <taxon>Gemmatimonadota</taxon>
        <taxon>Gemmatimonadia</taxon>
        <taxon>Gemmatimonadales</taxon>
        <taxon>Gemmatimonadaceae</taxon>
        <taxon>Gemmatirosa</taxon>
    </lineage>
</organism>
<proteinExistence type="predicted"/>
<evidence type="ECO:0008006" key="4">
    <source>
        <dbReference type="Google" id="ProtNLM"/>
    </source>
</evidence>
<dbReference type="Proteomes" id="UP000019151">
    <property type="component" value="Chromosome"/>
</dbReference>
<evidence type="ECO:0000313" key="3">
    <source>
        <dbReference type="Proteomes" id="UP000019151"/>
    </source>
</evidence>
<dbReference type="Pfam" id="PF13620">
    <property type="entry name" value="CarboxypepD_reg"/>
    <property type="match status" value="1"/>
</dbReference>
<keyword evidence="3" id="KW-1185">Reference proteome</keyword>
<gene>
    <name evidence="2" type="ORF">J421_1651</name>
</gene>